<name>A0A4R1CLT9_9ACTN</name>
<sequence length="129" mass="13194">MADLPLDPFALLSKSQKLAVDAAAGALDALVTIGKTAAQPDEAVRQISALANAVGDLASASVQPLQDFVVKQREIADTMASLASVQADLAALVESLAHRHAAVVQSLENLTAPVFSLVIREPGATPAGE</sequence>
<protein>
    <submittedName>
        <fullName evidence="1">Uncharacterized protein</fullName>
    </submittedName>
</protein>
<dbReference type="Proteomes" id="UP000295453">
    <property type="component" value="Unassembled WGS sequence"/>
</dbReference>
<dbReference type="EMBL" id="SJZJ01000001">
    <property type="protein sequence ID" value="TCJ31196.1"/>
    <property type="molecule type" value="Genomic_DNA"/>
</dbReference>
<evidence type="ECO:0000313" key="1">
    <source>
        <dbReference type="EMBL" id="TCJ31196.1"/>
    </source>
</evidence>
<proteinExistence type="predicted"/>
<organism evidence="1 2">
    <name type="scientific">Nocardioides jejuensis</name>
    <dbReference type="NCBI Taxonomy" id="2502782"/>
    <lineage>
        <taxon>Bacteria</taxon>
        <taxon>Bacillati</taxon>
        <taxon>Actinomycetota</taxon>
        <taxon>Actinomycetes</taxon>
        <taxon>Propionibacteriales</taxon>
        <taxon>Nocardioidaceae</taxon>
        <taxon>Nocardioides</taxon>
    </lineage>
</organism>
<evidence type="ECO:0000313" key="2">
    <source>
        <dbReference type="Proteomes" id="UP000295453"/>
    </source>
</evidence>
<accession>A0A4R1CLT9</accession>
<comment type="caution">
    <text evidence="1">The sequence shown here is derived from an EMBL/GenBank/DDBJ whole genome shotgun (WGS) entry which is preliminary data.</text>
</comment>
<gene>
    <name evidence="1" type="ORF">EPD65_01090</name>
</gene>
<reference evidence="1 2" key="1">
    <citation type="submission" date="2019-03" db="EMBL/GenBank/DDBJ databases">
        <authorList>
            <person name="Kim M.K.M."/>
        </authorList>
    </citation>
    <scope>NUCLEOTIDE SEQUENCE [LARGE SCALE GENOMIC DNA]</scope>
    <source>
        <strain evidence="1 2">18JY15-6</strain>
    </source>
</reference>
<dbReference type="OrthoDB" id="4376283at2"/>
<dbReference type="RefSeq" id="WP_131581080.1">
    <property type="nucleotide sequence ID" value="NZ_SJZJ01000001.1"/>
</dbReference>
<keyword evidence="2" id="KW-1185">Reference proteome</keyword>
<dbReference type="AlphaFoldDB" id="A0A4R1CLT9"/>